<dbReference type="RefSeq" id="WP_033099441.1">
    <property type="nucleotide sequence ID" value="NZ_JACEIP010000004.1"/>
</dbReference>
<protein>
    <submittedName>
        <fullName evidence="1">Uncharacterized protein</fullName>
    </submittedName>
</protein>
<evidence type="ECO:0000313" key="1">
    <source>
        <dbReference type="EMBL" id="MBA4542040.1"/>
    </source>
</evidence>
<sequence length="75" mass="8582">MMKRAEMEAHLKSGGRLGFFCDDAFCEAWLAEDGVHLAILPKDGEEMEFVGDLDKLYEMQIDLELSLFPTADRRQ</sequence>
<accession>A0A7W2AHC8</accession>
<dbReference type="AlphaFoldDB" id="A0A7W2AHC8"/>
<comment type="caution">
    <text evidence="1">The sequence shown here is derived from an EMBL/GenBank/DDBJ whole genome shotgun (WGS) entry which is preliminary data.</text>
</comment>
<proteinExistence type="predicted"/>
<reference evidence="1 2" key="1">
    <citation type="submission" date="2020-07" db="EMBL/GenBank/DDBJ databases">
        <authorList>
            <person name="Feng H."/>
        </authorList>
    </citation>
    <scope>NUCLEOTIDE SEQUENCE [LARGE SCALE GENOMIC DNA]</scope>
    <source>
        <strain evidence="2">s-11</strain>
    </source>
</reference>
<evidence type="ECO:0000313" key="2">
    <source>
        <dbReference type="Proteomes" id="UP000530514"/>
    </source>
</evidence>
<organism evidence="1 2">
    <name type="scientific">Thermoactinomyces daqus</name>
    <dbReference type="NCBI Taxonomy" id="1329516"/>
    <lineage>
        <taxon>Bacteria</taxon>
        <taxon>Bacillati</taxon>
        <taxon>Bacillota</taxon>
        <taxon>Bacilli</taxon>
        <taxon>Bacillales</taxon>
        <taxon>Thermoactinomycetaceae</taxon>
        <taxon>Thermoactinomyces</taxon>
    </lineage>
</organism>
<gene>
    <name evidence="1" type="ORF">H1164_03875</name>
</gene>
<name>A0A7W2AHC8_9BACL</name>
<dbReference type="Proteomes" id="UP000530514">
    <property type="component" value="Unassembled WGS sequence"/>
</dbReference>
<dbReference type="EMBL" id="JACEIP010000004">
    <property type="protein sequence ID" value="MBA4542040.1"/>
    <property type="molecule type" value="Genomic_DNA"/>
</dbReference>
<keyword evidence="2" id="KW-1185">Reference proteome</keyword>